<dbReference type="GO" id="GO:0046872">
    <property type="term" value="F:metal ion binding"/>
    <property type="evidence" value="ECO:0007669"/>
    <property type="project" value="UniProtKB-KW"/>
</dbReference>
<dbReference type="GO" id="GO:0016787">
    <property type="term" value="F:hydrolase activity"/>
    <property type="evidence" value="ECO:0007669"/>
    <property type="project" value="UniProtKB-UniRule"/>
</dbReference>
<evidence type="ECO:0000256" key="1">
    <source>
        <dbReference type="ARBA" id="ARBA00008950"/>
    </source>
</evidence>
<dbReference type="Pfam" id="PF12850">
    <property type="entry name" value="Metallophos_2"/>
    <property type="match status" value="1"/>
</dbReference>
<accession>A0A1G5RY28</accession>
<gene>
    <name evidence="4" type="ORF">SAMN03080599_01456</name>
</gene>
<dbReference type="InterPro" id="IPR041802">
    <property type="entry name" value="MPP_YfcE"/>
</dbReference>
<dbReference type="SUPFAM" id="SSF56300">
    <property type="entry name" value="Metallo-dependent phosphatases"/>
    <property type="match status" value="1"/>
</dbReference>
<protein>
    <recommendedName>
        <fullName evidence="2">Phosphoesterase</fullName>
        <ecNumber evidence="2">3.1.4.-</ecNumber>
    </recommendedName>
</protein>
<dbReference type="STRING" id="1120920.SAMN03080599_01456"/>
<organism evidence="4 5">
    <name type="scientific">Acidaminobacter hydrogenoformans DSM 2784</name>
    <dbReference type="NCBI Taxonomy" id="1120920"/>
    <lineage>
        <taxon>Bacteria</taxon>
        <taxon>Bacillati</taxon>
        <taxon>Bacillota</taxon>
        <taxon>Clostridia</taxon>
        <taxon>Peptostreptococcales</taxon>
        <taxon>Acidaminobacteraceae</taxon>
        <taxon>Acidaminobacter</taxon>
    </lineage>
</organism>
<proteinExistence type="inferred from homology"/>
<dbReference type="InterPro" id="IPR000979">
    <property type="entry name" value="Phosphodiesterase_MJ0936/Vps29"/>
</dbReference>
<reference evidence="4 5" key="1">
    <citation type="submission" date="2016-10" db="EMBL/GenBank/DDBJ databases">
        <authorList>
            <person name="de Groot N.N."/>
        </authorList>
    </citation>
    <scope>NUCLEOTIDE SEQUENCE [LARGE SCALE GENOMIC DNA]</scope>
    <source>
        <strain evidence="4 5">DSM 2784</strain>
    </source>
</reference>
<name>A0A1G5RY28_9FIRM</name>
<dbReference type="AlphaFoldDB" id="A0A1G5RY28"/>
<dbReference type="Proteomes" id="UP000199208">
    <property type="component" value="Unassembled WGS sequence"/>
</dbReference>
<dbReference type="Gene3D" id="3.60.21.10">
    <property type="match status" value="1"/>
</dbReference>
<feature type="domain" description="Calcineurin-like phosphoesterase" evidence="3">
    <location>
        <begin position="2"/>
        <end position="150"/>
    </location>
</feature>
<dbReference type="NCBIfam" id="TIGR00040">
    <property type="entry name" value="yfcE"/>
    <property type="match status" value="1"/>
</dbReference>
<dbReference type="InterPro" id="IPR024654">
    <property type="entry name" value="Calcineurin-like_PHP_lpxH"/>
</dbReference>
<dbReference type="CDD" id="cd00841">
    <property type="entry name" value="MPP_YfcE"/>
    <property type="match status" value="1"/>
</dbReference>
<comment type="cofactor">
    <cofactor evidence="2">
        <name>a divalent metal cation</name>
        <dbReference type="ChEBI" id="CHEBI:60240"/>
    </cofactor>
</comment>
<evidence type="ECO:0000256" key="2">
    <source>
        <dbReference type="RuleBase" id="RU362039"/>
    </source>
</evidence>
<dbReference type="InterPro" id="IPR029052">
    <property type="entry name" value="Metallo-depent_PP-like"/>
</dbReference>
<evidence type="ECO:0000259" key="3">
    <source>
        <dbReference type="Pfam" id="PF12850"/>
    </source>
</evidence>
<evidence type="ECO:0000313" key="4">
    <source>
        <dbReference type="EMBL" id="SCZ78827.1"/>
    </source>
</evidence>
<dbReference type="PANTHER" id="PTHR11124">
    <property type="entry name" value="VACUOLAR SORTING PROTEIN VPS29"/>
    <property type="match status" value="1"/>
</dbReference>
<dbReference type="EC" id="3.1.4.-" evidence="2"/>
<evidence type="ECO:0000313" key="5">
    <source>
        <dbReference type="Proteomes" id="UP000199208"/>
    </source>
</evidence>
<keyword evidence="5" id="KW-1185">Reference proteome</keyword>
<dbReference type="EMBL" id="FMWL01000005">
    <property type="protein sequence ID" value="SCZ78827.1"/>
    <property type="molecule type" value="Genomic_DNA"/>
</dbReference>
<comment type="similarity">
    <text evidence="1 2">Belongs to the metallophosphoesterase superfamily. YfcE family.</text>
</comment>
<keyword evidence="2" id="KW-0479">Metal-binding</keyword>
<sequence>MIVISDTHGERSWIQKALERHPDADVVVHCGDFASDLEVVKGAPVEVVSVAGNVMDLHNGLVPPENRAEERLLVYEGVRILLTHGHRYDVKHTLNNLFYRALEEQAALVLFGHTHVALKLQHEGITFLNPGSPARPRGGRPGYGLIEIKSGEFTCQLFTF</sequence>